<evidence type="ECO:0000256" key="1">
    <source>
        <dbReference type="ARBA" id="ARBA00006479"/>
    </source>
</evidence>
<evidence type="ECO:0000259" key="2">
    <source>
        <dbReference type="Pfam" id="PF01047"/>
    </source>
</evidence>
<dbReference type="Proteomes" id="UP001155840">
    <property type="component" value="Unassembled WGS sequence"/>
</dbReference>
<proteinExistence type="inferred from homology"/>
<feature type="domain" description="HTH marR-type" evidence="2">
    <location>
        <begin position="16"/>
        <end position="59"/>
    </location>
</feature>
<keyword evidence="4" id="KW-1185">Reference proteome</keyword>
<reference evidence="3" key="1">
    <citation type="submission" date="2020-03" db="EMBL/GenBank/DDBJ databases">
        <title>Ferranicluibacter endophyticum gen. nov., sp. nov., a new genus isolated from Rubus ulmifolius Schott. stem.</title>
        <authorList>
            <person name="Roca-Couso R."/>
            <person name="Flores-Felix J.D."/>
            <person name="Igual J.M."/>
            <person name="Rivas R."/>
        </authorList>
    </citation>
    <scope>NUCLEOTIDE SEQUENCE</scope>
    <source>
        <strain evidence="3">CRRU44</strain>
    </source>
</reference>
<dbReference type="PANTHER" id="PTHR18964">
    <property type="entry name" value="ROK (REPRESSOR, ORF, KINASE) FAMILY"/>
    <property type="match status" value="1"/>
</dbReference>
<organism evidence="3 4">
    <name type="scientific">Ferranicluibacter rubi</name>
    <dbReference type="NCBI Taxonomy" id="2715133"/>
    <lineage>
        <taxon>Bacteria</taxon>
        <taxon>Pseudomonadati</taxon>
        <taxon>Pseudomonadota</taxon>
        <taxon>Alphaproteobacteria</taxon>
        <taxon>Hyphomicrobiales</taxon>
        <taxon>Rhizobiaceae</taxon>
        <taxon>Ferranicluibacter</taxon>
    </lineage>
</organism>
<dbReference type="SUPFAM" id="SSF53067">
    <property type="entry name" value="Actin-like ATPase domain"/>
    <property type="match status" value="1"/>
</dbReference>
<dbReference type="InterPro" id="IPR000600">
    <property type="entry name" value="ROK"/>
</dbReference>
<comment type="similarity">
    <text evidence="1">Belongs to the ROK (NagC/XylR) family.</text>
</comment>
<dbReference type="Pfam" id="PF00480">
    <property type="entry name" value="ROK"/>
    <property type="match status" value="1"/>
</dbReference>
<dbReference type="SUPFAM" id="SSF46785">
    <property type="entry name" value="Winged helix' DNA-binding domain"/>
    <property type="match status" value="1"/>
</dbReference>
<dbReference type="Gene3D" id="1.10.10.10">
    <property type="entry name" value="Winged helix-like DNA-binding domain superfamily/Winged helix DNA-binding domain"/>
    <property type="match status" value="1"/>
</dbReference>
<evidence type="ECO:0000313" key="4">
    <source>
        <dbReference type="Proteomes" id="UP001155840"/>
    </source>
</evidence>
<gene>
    <name evidence="3" type="ORF">G8E10_15760</name>
</gene>
<dbReference type="PANTHER" id="PTHR18964:SF149">
    <property type="entry name" value="BIFUNCTIONAL UDP-N-ACETYLGLUCOSAMINE 2-EPIMERASE_N-ACETYLMANNOSAMINE KINASE"/>
    <property type="match status" value="1"/>
</dbReference>
<dbReference type="InterPro" id="IPR036388">
    <property type="entry name" value="WH-like_DNA-bd_sf"/>
</dbReference>
<dbReference type="InterPro" id="IPR000835">
    <property type="entry name" value="HTH_MarR-typ"/>
</dbReference>
<dbReference type="GO" id="GO:0003700">
    <property type="term" value="F:DNA-binding transcription factor activity"/>
    <property type="evidence" value="ECO:0007669"/>
    <property type="project" value="InterPro"/>
</dbReference>
<dbReference type="EMBL" id="JAANCM010000008">
    <property type="protein sequence ID" value="NHT77169.1"/>
    <property type="molecule type" value="Genomic_DNA"/>
</dbReference>
<dbReference type="Gene3D" id="3.30.420.40">
    <property type="match status" value="2"/>
</dbReference>
<dbReference type="Pfam" id="PF01047">
    <property type="entry name" value="MarR"/>
    <property type="match status" value="1"/>
</dbReference>
<dbReference type="InterPro" id="IPR036390">
    <property type="entry name" value="WH_DNA-bd_sf"/>
</dbReference>
<sequence length="418" mass="44685">MTFAGSNGEQAAVQNRATILSDIYRGAPISRTELAQRSRLTKQTVTRIVDRLLDEGLVMEARRRQGLRGQPAIELEIDPEGVFSIGANIDRDHLTVVAVDATGAVRGRIHHEMRFMMPETFVALMGDALSSFLRRKVIQEPRLAGIGLAIPDWLGEVPVIGRPETYSRWSGFDVRGALAGITSHPVFIDNDANAAALGEIEYGFGTEISSFFYIFVNACLGGSLVIDGMRHKGASGLGGEIGWLPVVIENGPAAGKTQPLGEMFSLFILYDHLKQHGIRVSTPAELAALTGEARGLVSAWLQAISITLAEAIIDIGMIVDPDGVLIGGRLPVRMIDELLVFTREEILRRGITPPSLHRAAGSEDAAALGAATMLLAHRLCLPTAEAAQRERVPLSARDGAVIPSAAAATPSVASSPPR</sequence>
<accession>A0AA43ZFZ3</accession>
<name>A0AA43ZFZ3_9HYPH</name>
<protein>
    <submittedName>
        <fullName evidence="3">ROK family transcriptional regulator</fullName>
    </submittedName>
</protein>
<comment type="caution">
    <text evidence="3">The sequence shown here is derived from an EMBL/GenBank/DDBJ whole genome shotgun (WGS) entry which is preliminary data.</text>
</comment>
<dbReference type="InterPro" id="IPR043129">
    <property type="entry name" value="ATPase_NBD"/>
</dbReference>
<dbReference type="AlphaFoldDB" id="A0AA43ZFZ3"/>
<dbReference type="RefSeq" id="WP_110801447.1">
    <property type="nucleotide sequence ID" value="NZ_JAANCM010000008.1"/>
</dbReference>
<evidence type="ECO:0000313" key="3">
    <source>
        <dbReference type="EMBL" id="NHT77169.1"/>
    </source>
</evidence>
<dbReference type="CDD" id="cd23763">
    <property type="entry name" value="ASKHA_ATPase_ROK"/>
    <property type="match status" value="1"/>
</dbReference>